<keyword evidence="3" id="KW-1185">Reference proteome</keyword>
<evidence type="ECO:0000313" key="2">
    <source>
        <dbReference type="EMBL" id="KMT66959.1"/>
    </source>
</evidence>
<organism evidence="2 3">
    <name type="scientific">Catenovulum maritimum</name>
    <dbReference type="NCBI Taxonomy" id="1513271"/>
    <lineage>
        <taxon>Bacteria</taxon>
        <taxon>Pseudomonadati</taxon>
        <taxon>Pseudomonadota</taxon>
        <taxon>Gammaproteobacteria</taxon>
        <taxon>Alteromonadales</taxon>
        <taxon>Alteromonadaceae</taxon>
        <taxon>Catenovulum</taxon>
    </lineage>
</organism>
<dbReference type="OrthoDB" id="766238at2"/>
<protein>
    <recommendedName>
        <fullName evidence="4">IrrE N-terminal-like domain-containing protein</fullName>
    </recommendedName>
</protein>
<sequence>MYKIFMCSLFILFLSKAFAGEVKRGDDLSLEKFEYILSKSMSKLPKLWSVIDQITNQDVNIYITPIEKGLGKARGKNSIYIAPRAFIHDLKAYPEDRLIVVLLHEYGHILFNRQSNRKSNNKAEHEYAAFKYSVQHALRIAEKGDSGPIRQLVHYLPLRVQNGKKSDPHTIALKKLTKENFWSDVLSKYQ</sequence>
<proteinExistence type="predicted"/>
<evidence type="ECO:0008006" key="4">
    <source>
        <dbReference type="Google" id="ProtNLM"/>
    </source>
</evidence>
<dbReference type="RefSeq" id="WP_048688991.1">
    <property type="nucleotide sequence ID" value="NZ_KQ130482.1"/>
</dbReference>
<feature type="signal peptide" evidence="1">
    <location>
        <begin position="1"/>
        <end position="19"/>
    </location>
</feature>
<dbReference type="Proteomes" id="UP000037600">
    <property type="component" value="Unassembled WGS sequence"/>
</dbReference>
<keyword evidence="1" id="KW-0732">Signal</keyword>
<dbReference type="STRING" id="1513271.XM47_02355"/>
<evidence type="ECO:0000313" key="3">
    <source>
        <dbReference type="Proteomes" id="UP000037600"/>
    </source>
</evidence>
<dbReference type="AlphaFoldDB" id="A0A0J8H0G4"/>
<feature type="chain" id="PRO_5005298907" description="IrrE N-terminal-like domain-containing protein" evidence="1">
    <location>
        <begin position="20"/>
        <end position="190"/>
    </location>
</feature>
<comment type="caution">
    <text evidence="2">The sequence shown here is derived from an EMBL/GenBank/DDBJ whole genome shotgun (WGS) entry which is preliminary data.</text>
</comment>
<reference evidence="2 3" key="1">
    <citation type="submission" date="2015-04" db="EMBL/GenBank/DDBJ databases">
        <title>Draft Genome Sequence of the Novel Agar-Digesting Marine Bacterium Q1.</title>
        <authorList>
            <person name="Li Y."/>
            <person name="Li D."/>
            <person name="Chen G."/>
            <person name="Du Z."/>
        </authorList>
    </citation>
    <scope>NUCLEOTIDE SEQUENCE [LARGE SCALE GENOMIC DNA]</scope>
    <source>
        <strain evidence="2 3">Q1</strain>
    </source>
</reference>
<evidence type="ECO:0000256" key="1">
    <source>
        <dbReference type="SAM" id="SignalP"/>
    </source>
</evidence>
<gene>
    <name evidence="2" type="ORF">XM47_02355</name>
</gene>
<accession>A0A0J8H0G4</accession>
<name>A0A0J8H0G4_9ALTE</name>
<dbReference type="EMBL" id="LAZL01000002">
    <property type="protein sequence ID" value="KMT66959.1"/>
    <property type="molecule type" value="Genomic_DNA"/>
</dbReference>